<gene>
    <name evidence="9" type="ORF">BVER_02562c</name>
</gene>
<dbReference type="PANTHER" id="PTHR46825">
    <property type="entry name" value="D-ALANYL-D-ALANINE-CARBOXYPEPTIDASE/ENDOPEPTIDASE AMPH"/>
    <property type="match status" value="1"/>
</dbReference>
<keyword evidence="7" id="KW-0732">Signal</keyword>
<dbReference type="InterPro" id="IPR050491">
    <property type="entry name" value="AmpC-like"/>
</dbReference>
<dbReference type="GO" id="GO:0017001">
    <property type="term" value="P:antibiotic catabolic process"/>
    <property type="evidence" value="ECO:0007669"/>
    <property type="project" value="InterPro"/>
</dbReference>
<dbReference type="GO" id="GO:0030288">
    <property type="term" value="C:outer membrane-bounded periplasmic space"/>
    <property type="evidence" value="ECO:0007669"/>
    <property type="project" value="InterPro"/>
</dbReference>
<keyword evidence="5 6" id="KW-0046">Antibiotic resistance</keyword>
<sequence>MTLPIKRLMAAAMLSFTMTATHAADLTRDDIRHAVDQTIRPLMAKNGIPGMAIGVVVAGRAYGFDYGVASKATKRPVTRDTLFELGSVSKTLTATLTSYAQESGALSLSDPVSKFLPTLKGSKFGDDVSLLELGTHTPGGLPLQVPDEVHDNDELMTWFKAWQPRYAPGRYRTYANPGIGTLGLITAKSMKQDFDALMQQRVFPAFGMKNSFMHVPASREKNYAQGYTTDDKPIRMKPGVLASEAYGVRATAADMTRFMQANMRDADHVADAWQRAAIATHTGYFKAGPLTQDLIWEQYPYPVDLNALQEGNAPKMIVEGVPRDAHRTAASAARRRVDQQDRFDQRLRYVHRVRAREACRHRDDGESQLSE</sequence>
<feature type="chain" id="PRO_5005544144" description="Beta-lactamase" evidence="7">
    <location>
        <begin position="24"/>
        <end position="371"/>
    </location>
</feature>
<dbReference type="InterPro" id="IPR012338">
    <property type="entry name" value="Beta-lactam/transpept-like"/>
</dbReference>
<dbReference type="InterPro" id="IPR001586">
    <property type="entry name" value="Beta-lactam_class-C_AS"/>
</dbReference>
<dbReference type="EMBL" id="LFJJ01000073">
    <property type="protein sequence ID" value="KND60248.1"/>
    <property type="molecule type" value="Genomic_DNA"/>
</dbReference>
<organism evidence="9 10">
    <name type="scientific">Candidatus Burkholderia verschuerenii</name>
    <dbReference type="NCBI Taxonomy" id="242163"/>
    <lineage>
        <taxon>Bacteria</taxon>
        <taxon>Pseudomonadati</taxon>
        <taxon>Pseudomonadota</taxon>
        <taxon>Betaproteobacteria</taxon>
        <taxon>Burkholderiales</taxon>
        <taxon>Burkholderiaceae</taxon>
        <taxon>Burkholderia</taxon>
    </lineage>
</organism>
<dbReference type="GO" id="GO:0008800">
    <property type="term" value="F:beta-lactamase activity"/>
    <property type="evidence" value="ECO:0007669"/>
    <property type="project" value="UniProtKB-UniRule"/>
</dbReference>
<accession>A0A0L0MD26</accession>
<keyword evidence="4 6" id="KW-0378">Hydrolase</keyword>
<keyword evidence="10" id="KW-1185">Reference proteome</keyword>
<evidence type="ECO:0000256" key="4">
    <source>
        <dbReference type="ARBA" id="ARBA00022801"/>
    </source>
</evidence>
<evidence type="ECO:0000256" key="3">
    <source>
        <dbReference type="ARBA" id="ARBA00012865"/>
    </source>
</evidence>
<dbReference type="InterPro" id="IPR058136">
    <property type="entry name" value="AmpC"/>
</dbReference>
<dbReference type="InterPro" id="IPR001466">
    <property type="entry name" value="Beta-lactam-related"/>
</dbReference>
<reference evidence="10" key="1">
    <citation type="submission" date="2015-06" db="EMBL/GenBank/DDBJ databases">
        <title>Comparative genomics of Burkholderia leaf nodule symbionts.</title>
        <authorList>
            <person name="Carlier A."/>
            <person name="Eberl L."/>
            <person name="Pinto-Carbo M."/>
        </authorList>
    </citation>
    <scope>NUCLEOTIDE SEQUENCE [LARGE SCALE GENOMIC DNA]</scope>
    <source>
        <strain evidence="10">UZHbot4</strain>
    </source>
</reference>
<name>A0A0L0MD26_9BURK</name>
<evidence type="ECO:0000256" key="6">
    <source>
        <dbReference type="RuleBase" id="RU361140"/>
    </source>
</evidence>
<evidence type="ECO:0000256" key="7">
    <source>
        <dbReference type="SAM" id="SignalP"/>
    </source>
</evidence>
<evidence type="ECO:0000313" key="10">
    <source>
        <dbReference type="Proteomes" id="UP000036959"/>
    </source>
</evidence>
<feature type="domain" description="Beta-lactamase-related" evidence="8">
    <location>
        <begin position="35"/>
        <end position="305"/>
    </location>
</feature>
<dbReference type="Proteomes" id="UP000036959">
    <property type="component" value="Unassembled WGS sequence"/>
</dbReference>
<dbReference type="PROSITE" id="PS00336">
    <property type="entry name" value="BETA_LACTAMASE_C"/>
    <property type="match status" value="1"/>
</dbReference>
<dbReference type="Pfam" id="PF00144">
    <property type="entry name" value="Beta-lactamase"/>
    <property type="match status" value="1"/>
</dbReference>
<evidence type="ECO:0000259" key="8">
    <source>
        <dbReference type="Pfam" id="PF00144"/>
    </source>
</evidence>
<evidence type="ECO:0000256" key="2">
    <source>
        <dbReference type="ARBA" id="ARBA00007840"/>
    </source>
</evidence>
<dbReference type="Gene3D" id="3.40.710.10">
    <property type="entry name" value="DD-peptidase/beta-lactamase superfamily"/>
    <property type="match status" value="1"/>
</dbReference>
<dbReference type="GO" id="GO:0046677">
    <property type="term" value="P:response to antibiotic"/>
    <property type="evidence" value="ECO:0007669"/>
    <property type="project" value="UniProtKB-UniRule"/>
</dbReference>
<comment type="catalytic activity">
    <reaction evidence="1 6">
        <text>a beta-lactam + H2O = a substituted beta-amino acid</text>
        <dbReference type="Rhea" id="RHEA:20401"/>
        <dbReference type="ChEBI" id="CHEBI:15377"/>
        <dbReference type="ChEBI" id="CHEBI:35627"/>
        <dbReference type="ChEBI" id="CHEBI:140347"/>
        <dbReference type="EC" id="3.5.2.6"/>
    </reaction>
</comment>
<dbReference type="PANTHER" id="PTHR46825:SF8">
    <property type="entry name" value="BETA-LACTAMASE-RELATED"/>
    <property type="match status" value="1"/>
</dbReference>
<comment type="caution">
    <text evidence="9">The sequence shown here is derived from an EMBL/GenBank/DDBJ whole genome shotgun (WGS) entry which is preliminary data.</text>
</comment>
<dbReference type="NCBIfam" id="NF033085">
    <property type="entry name" value="bla_class_C"/>
    <property type="match status" value="1"/>
</dbReference>
<dbReference type="EC" id="3.5.2.6" evidence="3 6"/>
<dbReference type="PATRIC" id="fig|242163.4.peg.6405"/>
<protein>
    <recommendedName>
        <fullName evidence="3 6">Beta-lactamase</fullName>
        <ecNumber evidence="3 6">3.5.2.6</ecNumber>
    </recommendedName>
</protein>
<evidence type="ECO:0000256" key="5">
    <source>
        <dbReference type="ARBA" id="ARBA00023251"/>
    </source>
</evidence>
<proteinExistence type="inferred from homology"/>
<dbReference type="SUPFAM" id="SSF56601">
    <property type="entry name" value="beta-lactamase/transpeptidase-like"/>
    <property type="match status" value="1"/>
</dbReference>
<evidence type="ECO:0000256" key="1">
    <source>
        <dbReference type="ARBA" id="ARBA00001526"/>
    </source>
</evidence>
<feature type="signal peptide" evidence="7">
    <location>
        <begin position="1"/>
        <end position="23"/>
    </location>
</feature>
<comment type="similarity">
    <text evidence="2 6">Belongs to the class-C beta-lactamase family.</text>
</comment>
<evidence type="ECO:0000313" key="9">
    <source>
        <dbReference type="EMBL" id="KND60248.1"/>
    </source>
</evidence>
<dbReference type="AlphaFoldDB" id="A0A0L0MD26"/>